<keyword evidence="7 8" id="KW-0472">Membrane</keyword>
<feature type="transmembrane region" description="Helical" evidence="8">
    <location>
        <begin position="187"/>
        <end position="209"/>
    </location>
</feature>
<feature type="transmembrane region" description="Helical" evidence="8">
    <location>
        <begin position="87"/>
        <end position="107"/>
    </location>
</feature>
<dbReference type="RefSeq" id="WP_231495214.1">
    <property type="nucleotide sequence ID" value="NZ_CABLBW010000001.1"/>
</dbReference>
<evidence type="ECO:0000256" key="6">
    <source>
        <dbReference type="ARBA" id="ARBA00022989"/>
    </source>
</evidence>
<evidence type="ECO:0000256" key="8">
    <source>
        <dbReference type="RuleBase" id="RU363041"/>
    </source>
</evidence>
<dbReference type="eggNOG" id="COG0730">
    <property type="taxonomic scope" value="Bacteria"/>
</dbReference>
<keyword evidence="6 8" id="KW-1133">Transmembrane helix</keyword>
<evidence type="ECO:0000256" key="1">
    <source>
        <dbReference type="ARBA" id="ARBA00004651"/>
    </source>
</evidence>
<proteinExistence type="inferred from homology"/>
<feature type="transmembrane region" description="Helical" evidence="8">
    <location>
        <begin position="13"/>
        <end position="31"/>
    </location>
</feature>
<evidence type="ECO:0000256" key="3">
    <source>
        <dbReference type="ARBA" id="ARBA00022448"/>
    </source>
</evidence>
<comment type="subcellular location">
    <subcellularLocation>
        <location evidence="1 8">Cell membrane</location>
        <topology evidence="1 8">Multi-pass membrane protein</topology>
    </subcellularLocation>
</comment>
<dbReference type="PANTHER" id="PTHR30269:SF37">
    <property type="entry name" value="MEMBRANE TRANSPORTER PROTEIN"/>
    <property type="match status" value="1"/>
</dbReference>
<dbReference type="PANTHER" id="PTHR30269">
    <property type="entry name" value="TRANSMEMBRANE PROTEIN YFCA"/>
    <property type="match status" value="1"/>
</dbReference>
<dbReference type="Proteomes" id="UP000028863">
    <property type="component" value="Unassembled WGS sequence"/>
</dbReference>
<dbReference type="STRING" id="171693.BN988_02120"/>
<dbReference type="AlphaFoldDB" id="W9ADR6"/>
<dbReference type="InterPro" id="IPR052017">
    <property type="entry name" value="TSUP"/>
</dbReference>
<feature type="transmembrane region" description="Helical" evidence="8">
    <location>
        <begin position="215"/>
        <end position="235"/>
    </location>
</feature>
<reference evidence="9" key="2">
    <citation type="submission" date="2014-03" db="EMBL/GenBank/DDBJ databases">
        <authorList>
            <person name="Urmite Genomes"/>
        </authorList>
    </citation>
    <scope>NUCLEOTIDE SEQUENCE</scope>
    <source>
        <strain evidence="9">S1</strain>
    </source>
</reference>
<gene>
    <name evidence="9" type="ORF">BN988_02120</name>
</gene>
<name>W9ADR6_9BACI</name>
<keyword evidence="5 8" id="KW-0812">Transmembrane</keyword>
<keyword evidence="4 8" id="KW-1003">Cell membrane</keyword>
<comment type="caution">
    <text evidence="9">The sequence shown here is derived from an EMBL/GenBank/DDBJ whole genome shotgun (WGS) entry which is preliminary data.</text>
</comment>
<evidence type="ECO:0000313" key="9">
    <source>
        <dbReference type="EMBL" id="CDO03603.1"/>
    </source>
</evidence>
<comment type="similarity">
    <text evidence="2 8">Belongs to the 4-toluene sulfonate uptake permease (TSUP) (TC 2.A.102) family.</text>
</comment>
<evidence type="ECO:0000256" key="7">
    <source>
        <dbReference type="ARBA" id="ARBA00023136"/>
    </source>
</evidence>
<evidence type="ECO:0000256" key="2">
    <source>
        <dbReference type="ARBA" id="ARBA00009142"/>
    </source>
</evidence>
<organism evidence="9 10">
    <name type="scientific">Oceanobacillus picturae</name>
    <dbReference type="NCBI Taxonomy" id="171693"/>
    <lineage>
        <taxon>Bacteria</taxon>
        <taxon>Bacillati</taxon>
        <taxon>Bacillota</taxon>
        <taxon>Bacilli</taxon>
        <taxon>Bacillales</taxon>
        <taxon>Bacillaceae</taxon>
        <taxon>Oceanobacillus</taxon>
    </lineage>
</organism>
<keyword evidence="3" id="KW-0813">Transport</keyword>
<dbReference type="GO" id="GO:0005886">
    <property type="term" value="C:plasma membrane"/>
    <property type="evidence" value="ECO:0007669"/>
    <property type="project" value="UniProtKB-SubCell"/>
</dbReference>
<dbReference type="EMBL" id="CCAX010000001">
    <property type="protein sequence ID" value="CDO03603.1"/>
    <property type="molecule type" value="Genomic_DNA"/>
</dbReference>
<accession>W9ADR6</accession>
<protein>
    <recommendedName>
        <fullName evidence="8">Probable membrane transporter protein</fullName>
    </recommendedName>
</protein>
<evidence type="ECO:0000256" key="4">
    <source>
        <dbReference type="ARBA" id="ARBA00022475"/>
    </source>
</evidence>
<sequence length="264" mass="28637">MLYFKLQFELLELFYMSTTLILLVIAVVFIGSLMRATFGFGEAVIGMPLLALLPLDLHTSISLIGLAGLTVALLAVSTGWRHIDQPALIRLAITTLLGIPAGLVLVLYAPAMVITVALGIFLVAYGAYSLAKPMITKSAQRPLLDSPAWALPFGFAAGTLGSAYNFNGVPVVIYGTMRRWSPDRFRGTLQAHFLISGIMVVLGQALGGLWTKDVFTLFGLSLPFIIAATFLGAYLHRRIPSHKFERYVFILIVLLGAVLLINPT</sequence>
<dbReference type="InterPro" id="IPR002781">
    <property type="entry name" value="TM_pro_TauE-like"/>
</dbReference>
<feature type="transmembrane region" description="Helical" evidence="8">
    <location>
        <begin position="247"/>
        <end position="263"/>
    </location>
</feature>
<evidence type="ECO:0000256" key="5">
    <source>
        <dbReference type="ARBA" id="ARBA00022692"/>
    </source>
</evidence>
<keyword evidence="10" id="KW-1185">Reference proteome</keyword>
<feature type="transmembrane region" description="Helical" evidence="8">
    <location>
        <begin position="113"/>
        <end position="131"/>
    </location>
</feature>
<reference evidence="9" key="1">
    <citation type="submission" date="2014-03" db="EMBL/GenBank/DDBJ databases">
        <title>Draft genome sequencing of Oceanobacillus picturae strain S1 isolated from human gut.</title>
        <authorList>
            <person name="Croce O."/>
            <person name="Lagier J.C."/>
            <person name="Raoult D."/>
        </authorList>
    </citation>
    <scope>NUCLEOTIDE SEQUENCE [LARGE SCALE GENOMIC DNA]</scope>
    <source>
        <strain evidence="9">S1</strain>
    </source>
</reference>
<feature type="transmembrane region" description="Helical" evidence="8">
    <location>
        <begin position="61"/>
        <end position="80"/>
    </location>
</feature>
<dbReference type="Pfam" id="PF01925">
    <property type="entry name" value="TauE"/>
    <property type="match status" value="1"/>
</dbReference>
<evidence type="ECO:0000313" key="10">
    <source>
        <dbReference type="Proteomes" id="UP000028863"/>
    </source>
</evidence>